<organism evidence="1">
    <name type="scientific">freshwater metagenome</name>
    <dbReference type="NCBI Taxonomy" id="449393"/>
    <lineage>
        <taxon>unclassified sequences</taxon>
        <taxon>metagenomes</taxon>
        <taxon>ecological metagenomes</taxon>
    </lineage>
</organism>
<sequence length="212" mass="22074">MNDEPTPQQGWVADEIAAEFPELRIAWLLSDCRGTRSDPGVAERLASLASRFSGRQAVELRQQQVPAAYRSFFRQLGIDPEQHPTPIERAVVGRLLAGGNPPQDRVSDALLLALLETSVEVVAFDAALATPPVGIRSSLSDDRPGGRELAPGTLMIVDSRQSLAPLFALGEGPPAATAAGERVLLVGVAVPGVSALAVDEALTIAAAALGGG</sequence>
<proteinExistence type="predicted"/>
<gene>
    <name evidence="1" type="ORF">UFOPK3522_01544</name>
</gene>
<protein>
    <submittedName>
        <fullName evidence="1">Unannotated protein</fullName>
    </submittedName>
</protein>
<dbReference type="SUPFAM" id="SSF56037">
    <property type="entry name" value="PheT/TilS domain"/>
    <property type="match status" value="1"/>
</dbReference>
<evidence type="ECO:0000313" key="1">
    <source>
        <dbReference type="EMBL" id="CAB4347027.1"/>
    </source>
</evidence>
<dbReference type="AlphaFoldDB" id="A0A6J6A1W2"/>
<reference evidence="1" key="1">
    <citation type="submission" date="2020-05" db="EMBL/GenBank/DDBJ databases">
        <authorList>
            <person name="Chiriac C."/>
            <person name="Salcher M."/>
            <person name="Ghai R."/>
            <person name="Kavagutti S V."/>
        </authorList>
    </citation>
    <scope>NUCLEOTIDE SEQUENCE</scope>
</reference>
<name>A0A6J6A1W2_9ZZZZ</name>
<dbReference type="EMBL" id="CAESAO010000184">
    <property type="protein sequence ID" value="CAB4347027.1"/>
    <property type="molecule type" value="Genomic_DNA"/>
</dbReference>
<accession>A0A6J6A1W2</accession>